<keyword evidence="4" id="KW-0645">Protease</keyword>
<dbReference type="Proteomes" id="UP000075885">
    <property type="component" value="Unassembled WGS sequence"/>
</dbReference>
<dbReference type="FunFam" id="2.40.10.10:FF:000068">
    <property type="entry name" value="transmembrane protease serine 2"/>
    <property type="match status" value="2"/>
</dbReference>
<reference evidence="8" key="2">
    <citation type="submission" date="2020-05" db="UniProtKB">
        <authorList>
            <consortium name="EnsemblMetazoa"/>
        </authorList>
    </citation>
    <scope>IDENTIFICATION</scope>
    <source>
        <strain evidence="8">Epiroticus2</strain>
    </source>
</reference>
<evidence type="ECO:0000256" key="5">
    <source>
        <dbReference type="SAM" id="SignalP"/>
    </source>
</evidence>
<dbReference type="InterPro" id="IPR009003">
    <property type="entry name" value="Peptidase_S1_PA"/>
</dbReference>
<evidence type="ECO:0000256" key="1">
    <source>
        <dbReference type="ARBA" id="ARBA00022729"/>
    </source>
</evidence>
<dbReference type="PROSITE" id="PS00134">
    <property type="entry name" value="TRYPSIN_HIS"/>
    <property type="match status" value="3"/>
</dbReference>
<keyword evidence="2" id="KW-1015">Disulfide bond</keyword>
<dbReference type="InterPro" id="IPR001314">
    <property type="entry name" value="Peptidase_S1A"/>
</dbReference>
<dbReference type="InterPro" id="IPR022700">
    <property type="entry name" value="CLIP"/>
</dbReference>
<feature type="domain" description="Peptidase S1" evidence="6">
    <location>
        <begin position="1245"/>
        <end position="1394"/>
    </location>
</feature>
<reference evidence="9" key="1">
    <citation type="submission" date="2013-03" db="EMBL/GenBank/DDBJ databases">
        <title>The Genome Sequence of Anopheles epiroticus epiroticus2.</title>
        <authorList>
            <consortium name="The Broad Institute Genomics Platform"/>
            <person name="Neafsey D.E."/>
            <person name="Howell P."/>
            <person name="Walker B."/>
            <person name="Young S.K."/>
            <person name="Zeng Q."/>
            <person name="Gargeya S."/>
            <person name="Fitzgerald M."/>
            <person name="Haas B."/>
            <person name="Abouelleil A."/>
            <person name="Allen A.W."/>
            <person name="Alvarado L."/>
            <person name="Arachchi H.M."/>
            <person name="Berlin A.M."/>
            <person name="Chapman S.B."/>
            <person name="Gainer-Dewar J."/>
            <person name="Goldberg J."/>
            <person name="Griggs A."/>
            <person name="Gujja S."/>
            <person name="Hansen M."/>
            <person name="Howarth C."/>
            <person name="Imamovic A."/>
            <person name="Ireland A."/>
            <person name="Larimer J."/>
            <person name="McCowan C."/>
            <person name="Murphy C."/>
            <person name="Pearson M."/>
            <person name="Poon T.W."/>
            <person name="Priest M."/>
            <person name="Roberts A."/>
            <person name="Saif S."/>
            <person name="Shea T."/>
            <person name="Sisk P."/>
            <person name="Sykes S."/>
            <person name="Wortman J."/>
            <person name="Nusbaum C."/>
            <person name="Birren B."/>
        </authorList>
    </citation>
    <scope>NUCLEOTIDE SEQUENCE [LARGE SCALE GENOMIC DNA]</scope>
    <source>
        <strain evidence="9">Epiroticus2</strain>
    </source>
</reference>
<evidence type="ECO:0000259" key="6">
    <source>
        <dbReference type="PROSITE" id="PS50240"/>
    </source>
</evidence>
<accession>A0A182PQ56</accession>
<dbReference type="InterPro" id="IPR018114">
    <property type="entry name" value="TRYPSIN_HIS"/>
</dbReference>
<organism evidence="8 9">
    <name type="scientific">Anopheles epiroticus</name>
    <dbReference type="NCBI Taxonomy" id="199890"/>
    <lineage>
        <taxon>Eukaryota</taxon>
        <taxon>Metazoa</taxon>
        <taxon>Ecdysozoa</taxon>
        <taxon>Arthropoda</taxon>
        <taxon>Hexapoda</taxon>
        <taxon>Insecta</taxon>
        <taxon>Pterygota</taxon>
        <taxon>Neoptera</taxon>
        <taxon>Endopterygota</taxon>
        <taxon>Diptera</taxon>
        <taxon>Nematocera</taxon>
        <taxon>Culicoidea</taxon>
        <taxon>Culicidae</taxon>
        <taxon>Anophelinae</taxon>
        <taxon>Anopheles</taxon>
    </lineage>
</organism>
<keyword evidence="4" id="KW-0720">Serine protease</keyword>
<evidence type="ECO:0000313" key="8">
    <source>
        <dbReference type="EnsemblMetazoa" id="AEPI009086-PA"/>
    </source>
</evidence>
<evidence type="ECO:0008006" key="10">
    <source>
        <dbReference type="Google" id="ProtNLM"/>
    </source>
</evidence>
<keyword evidence="9" id="KW-1185">Reference proteome</keyword>
<dbReference type="EnsemblMetazoa" id="AEPI009086-RA">
    <property type="protein sequence ID" value="AEPI009086-PA"/>
    <property type="gene ID" value="AEPI009086"/>
</dbReference>
<dbReference type="SMART" id="SM00680">
    <property type="entry name" value="CLIP"/>
    <property type="match status" value="4"/>
</dbReference>
<dbReference type="InterPro" id="IPR051333">
    <property type="entry name" value="CLIP_Serine_Protease"/>
</dbReference>
<dbReference type="VEuPathDB" id="VectorBase:AEPI009086"/>
<dbReference type="PROSITE" id="PS00135">
    <property type="entry name" value="TRYPSIN_SER"/>
    <property type="match status" value="1"/>
</dbReference>
<evidence type="ECO:0000256" key="2">
    <source>
        <dbReference type="ARBA" id="ARBA00023157"/>
    </source>
</evidence>
<dbReference type="CDD" id="cd00190">
    <property type="entry name" value="Tryp_SPc"/>
    <property type="match status" value="3"/>
</dbReference>
<keyword evidence="1 5" id="KW-0732">Signal</keyword>
<feature type="domain" description="Clip" evidence="7">
    <location>
        <begin position="401"/>
        <end position="448"/>
    </location>
</feature>
<feature type="domain" description="Clip" evidence="7">
    <location>
        <begin position="690"/>
        <end position="734"/>
    </location>
</feature>
<feature type="domain" description="Peptidase S1" evidence="6">
    <location>
        <begin position="481"/>
        <end position="755"/>
    </location>
</feature>
<comment type="similarity">
    <text evidence="3">Belongs to the peptidase S1 family. CLIP subfamily.</text>
</comment>
<dbReference type="InterPro" id="IPR043504">
    <property type="entry name" value="Peptidase_S1_PA_chymotrypsin"/>
</dbReference>
<evidence type="ECO:0000256" key="3">
    <source>
        <dbReference type="ARBA" id="ARBA00024195"/>
    </source>
</evidence>
<dbReference type="STRING" id="199890.A0A182PQ56"/>
<dbReference type="PROSITE" id="PS51888">
    <property type="entry name" value="CLIP"/>
    <property type="match status" value="2"/>
</dbReference>
<dbReference type="SMART" id="SM00020">
    <property type="entry name" value="Tryp_SPc"/>
    <property type="match status" value="4"/>
</dbReference>
<keyword evidence="4" id="KW-0378">Hydrolase</keyword>
<evidence type="ECO:0000256" key="4">
    <source>
        <dbReference type="RuleBase" id="RU363034"/>
    </source>
</evidence>
<dbReference type="PROSITE" id="PS50240">
    <property type="entry name" value="TRYPSIN_DOM"/>
    <property type="match status" value="4"/>
</dbReference>
<dbReference type="GO" id="GO:0004252">
    <property type="term" value="F:serine-type endopeptidase activity"/>
    <property type="evidence" value="ECO:0007669"/>
    <property type="project" value="InterPro"/>
</dbReference>
<feature type="domain" description="Peptidase S1" evidence="6">
    <location>
        <begin position="768"/>
        <end position="1022"/>
    </location>
</feature>
<dbReference type="GO" id="GO:0006508">
    <property type="term" value="P:proteolysis"/>
    <property type="evidence" value="ECO:0007669"/>
    <property type="project" value="UniProtKB-KW"/>
</dbReference>
<dbReference type="InterPro" id="IPR001254">
    <property type="entry name" value="Trypsin_dom"/>
</dbReference>
<dbReference type="SUPFAM" id="SSF50494">
    <property type="entry name" value="Trypsin-like serine proteases"/>
    <property type="match status" value="4"/>
</dbReference>
<protein>
    <recommendedName>
        <fullName evidence="10">Peptidase S1 domain-containing protein</fullName>
    </recommendedName>
</protein>
<feature type="signal peptide" evidence="5">
    <location>
        <begin position="1"/>
        <end position="27"/>
    </location>
</feature>
<dbReference type="Pfam" id="PF00089">
    <property type="entry name" value="Trypsin"/>
    <property type="match status" value="4"/>
</dbReference>
<dbReference type="PRINTS" id="PR00722">
    <property type="entry name" value="CHYMOTRYPSIN"/>
</dbReference>
<feature type="chain" id="PRO_5008131643" description="Peptidase S1 domain-containing protein" evidence="5">
    <location>
        <begin position="28"/>
        <end position="1394"/>
    </location>
</feature>
<dbReference type="PANTHER" id="PTHR24260:SF147">
    <property type="entry name" value="EG:BACR7A4.3 PROTEIN-RELATED"/>
    <property type="match status" value="1"/>
</dbReference>
<evidence type="ECO:0000259" key="7">
    <source>
        <dbReference type="PROSITE" id="PS51888"/>
    </source>
</evidence>
<evidence type="ECO:0000313" key="9">
    <source>
        <dbReference type="Proteomes" id="UP000075885"/>
    </source>
</evidence>
<dbReference type="PANTHER" id="PTHR24260">
    <property type="match status" value="1"/>
</dbReference>
<dbReference type="Gene3D" id="2.40.10.10">
    <property type="entry name" value="Trypsin-like serine proteases"/>
    <property type="match status" value="4"/>
</dbReference>
<proteinExistence type="inferred from homology"/>
<feature type="domain" description="Peptidase S1" evidence="6">
    <location>
        <begin position="100"/>
        <end position="366"/>
    </location>
</feature>
<dbReference type="InterPro" id="IPR033116">
    <property type="entry name" value="TRYPSIN_SER"/>
</dbReference>
<name>A0A182PQ56_9DIPT</name>
<sequence>MRLFRETAARWLPVLSLAVLSLHCVSCVVEELFEDDPCTLHTGEKGICRRADSCAWLRPALRAHEITYQQLVGCGRVGVRPAVKACATYDGVRSQLSYHIVGGSEADSGEVPFIGALGYRLDGEGGPTPSTETVDSAAYKWACGSSLITPLFLVTAAHCISTPYGAPEVVRMGTVNLLSPPLPDDVQDRTIKNTIVHPGYKKSQKYNDIALVEVTNPFKFDAALQPTCLATEPADLDATTVLYAAGWGFTEKGDSPQALLRTNLSTVSGDECDKAYGDFKARIKDGIRPSQYCARGFYRPDRDGGLYSDTCEGDSGGPLYHVAGGDDSPKYYLLGVTSFGAGCGSSNPSVYTRISFYLDWIEQHGCASPFPPGMRHVAATVLLLVAVAGGALCQVLYEGDPCELRDGTAGVCTDSTACPWFLEEIVKKRRFADRVSCGFDGVIEVICCKSNDTVTGRPLGVRSRLACEQVPKYTSRLTFHIIDGEEASEGEFPFMAALGYPTDEETQNVSYRCGASLISADFLLTAAHCIPTNDRPIVAILGTNNLAPGNHGVVVGIKAFFPHPEYRTNRNYHDIALIQLDRRIENEPDVNPICLNDDPKDLPEDTVLTAEGYGIIDLDRNLRSNQLMKVNLTTVPWQKEMIGCDRWSRRRLHQQLVTLTLLTLLSGRILLLAANQILLEDDPMLYEGDACEMRNGTTGVCRPANQCEWVLERPKQVQELVTCSFNQSLPIVCCPVLVESRIKSVLGQRISTRQCDQFPNSTALADHIFNGETAQFGEFPYMAALGYGAPNGTEANEPSLFRCAASLISRQFLLTAAHCLRDRPVFVRLGVLELQPVRTVDEPLDIAIRTATLHPDYHPVTYQNDIAVIELVEPVPSEWPFIDPVCLFPNATTDGGGPTPEWILSVQGWGTQLPGDTEPASRLLKANVSLIEREECAKSLPRTRRNPTGLHPGQLCALGRNEQNQTVADTCPGDSGGPLELNVDGRHYLVGITSNGYACGSPIPGIYTEVARYLDWIESIPDREPSLAALRQSVINVYGSTGANDERKKIEGVISIRLLLPLICLSAVVRGAPSPDTIFMDSILYGEVNSQTQPNARAQRTMGRLRTLLRRCTTRSVRFSVSSRQQPVAPTLVLVLGFILLGAVTGRAVGDFNFPTEPDGLYEGDKCGLPGTRTGICRKAATCPQGIRLNGDRCEFSGNDAVVCCPTDAVGFAGGDGTSNRITTRVAKQECERLQSGSANFADHLSGRRLEADLGEFPFVALVVFDGEYSEGSRCGASLIAKRFLLTAAHCFRDLTPASVQLAIIRPNDPEKDEYKVREVHTHEDYRSRRNDIALIELERDVTYQRDVGPICLNTDRPEIGPSVNLTVMGWGNDANVAAMSQVVDVYSEMDNQY</sequence>